<dbReference type="RefSeq" id="WP_005991835.1">
    <property type="nucleotide sequence ID" value="NZ_AECZ01000005.1"/>
</dbReference>
<dbReference type="AlphaFoldDB" id="E1JTX0"/>
<reference evidence="1 2" key="1">
    <citation type="submission" date="2010-08" db="EMBL/GenBank/DDBJ databases">
        <title>The draft genome of Desulfovibrio fructosovorans JJ.</title>
        <authorList>
            <consortium name="US DOE Joint Genome Institute (JGI-PGF)"/>
            <person name="Lucas S."/>
            <person name="Copeland A."/>
            <person name="Lapidus A."/>
            <person name="Cheng J.-F."/>
            <person name="Bruce D."/>
            <person name="Goodwin L."/>
            <person name="Pitluck S."/>
            <person name="Land M.L."/>
            <person name="Hauser L."/>
            <person name="Chang Y.-J."/>
            <person name="Jeffries C."/>
            <person name="Wall J.D."/>
            <person name="Stahl D.A."/>
            <person name="Arkin A.P."/>
            <person name="Dehal P."/>
            <person name="Stolyar S.M."/>
            <person name="Hazen T.C."/>
            <person name="Woyke T.J."/>
        </authorList>
    </citation>
    <scope>NUCLEOTIDE SEQUENCE [LARGE SCALE GENOMIC DNA]</scope>
    <source>
        <strain evidence="1 2">JJ</strain>
    </source>
</reference>
<name>E1JTX0_SOLFR</name>
<accession>E1JTX0</accession>
<dbReference type="InterPro" id="IPR054249">
    <property type="entry name" value="DUF6976"/>
</dbReference>
<organism evidence="1 2">
    <name type="scientific">Solidesulfovibrio fructosivorans JJ]</name>
    <dbReference type="NCBI Taxonomy" id="596151"/>
    <lineage>
        <taxon>Bacteria</taxon>
        <taxon>Pseudomonadati</taxon>
        <taxon>Thermodesulfobacteriota</taxon>
        <taxon>Desulfovibrionia</taxon>
        <taxon>Desulfovibrionales</taxon>
        <taxon>Desulfovibrionaceae</taxon>
        <taxon>Solidesulfovibrio</taxon>
    </lineage>
</organism>
<dbReference type="Pfam" id="PF22396">
    <property type="entry name" value="DUF6976"/>
    <property type="match status" value="1"/>
</dbReference>
<dbReference type="eggNOG" id="ENOG502Z7SH">
    <property type="taxonomic scope" value="Bacteria"/>
</dbReference>
<dbReference type="STRING" id="596151.DesfrDRAFT_1069"/>
<sequence length="333" mass="36723">MRQTISTVADVKKMIEDKRTLLLAGDEDALHQLPKGNWVAGTIPYFISSDQGGMVSQDMISVTDITDIVTSFKIATYDQNSLARVYSEGPKHGFSFIVIPASSKTHLAFALNAPNYKDFGVRPLIGWIAGVHLSDLGKKTPKVVNGITGEVLEEGALVLQAELPQGKVAEIGIVNLFEQGDGDVLTFTSDDFAAKDVIVNGEKQNFAEYIVKNKLDTKLPLVADYYGAMVNISFQGVDEAEGLVKFYAPVFSGIRYKHAKPVLDYVKQFNERLRNEGSIESQRIAFSCNCILNYLYSELEGKKTEPFTGPVTFGEIAYQLLNQTLVYLEVLDV</sequence>
<comment type="caution">
    <text evidence="1">The sequence shown here is derived from an EMBL/GenBank/DDBJ whole genome shotgun (WGS) entry which is preliminary data.</text>
</comment>
<dbReference type="OrthoDB" id="5622143at2"/>
<dbReference type="Proteomes" id="UP000006250">
    <property type="component" value="Unassembled WGS sequence"/>
</dbReference>
<evidence type="ECO:0000313" key="2">
    <source>
        <dbReference type="Proteomes" id="UP000006250"/>
    </source>
</evidence>
<gene>
    <name evidence="1" type="ORF">DesfrDRAFT_1069</name>
</gene>
<evidence type="ECO:0000313" key="1">
    <source>
        <dbReference type="EMBL" id="EFL52249.1"/>
    </source>
</evidence>
<keyword evidence="2" id="KW-1185">Reference proteome</keyword>
<dbReference type="EMBL" id="AECZ01000005">
    <property type="protein sequence ID" value="EFL52249.1"/>
    <property type="molecule type" value="Genomic_DNA"/>
</dbReference>
<proteinExistence type="predicted"/>
<protein>
    <submittedName>
        <fullName evidence="1">Uncharacterized protein</fullName>
    </submittedName>
</protein>